<evidence type="ECO:0000313" key="3">
    <source>
        <dbReference type="Proteomes" id="UP001497516"/>
    </source>
</evidence>
<accession>A0AAV2D9F9</accession>
<dbReference type="EMBL" id="OZ034815">
    <property type="protein sequence ID" value="CAL1370484.1"/>
    <property type="molecule type" value="Genomic_DNA"/>
</dbReference>
<dbReference type="AlphaFoldDB" id="A0AAV2D9F9"/>
<sequence>MRKICSGMMISTPRTISKLDSMKPSSKIASRMCSSYFLSLGLCFCSKSPILPLVARNWLKKPRFPDSHGQATRPCGSASCPCESKRCVPISSNLGFPHGQGRTTVRDLHPARACSRQKSHGHNCELHGHVVSRNARAASLAPRHVSDSRTIDPKLAPKPPFTY</sequence>
<evidence type="ECO:0000313" key="2">
    <source>
        <dbReference type="EMBL" id="CAL1370484.1"/>
    </source>
</evidence>
<dbReference type="Proteomes" id="UP001497516">
    <property type="component" value="Chromosome 2"/>
</dbReference>
<reference evidence="2 3" key="1">
    <citation type="submission" date="2024-04" db="EMBL/GenBank/DDBJ databases">
        <authorList>
            <person name="Fracassetti M."/>
        </authorList>
    </citation>
    <scope>NUCLEOTIDE SEQUENCE [LARGE SCALE GENOMIC DNA]</scope>
</reference>
<evidence type="ECO:0000256" key="1">
    <source>
        <dbReference type="SAM" id="MobiDB-lite"/>
    </source>
</evidence>
<name>A0AAV2D9F9_9ROSI</name>
<proteinExistence type="predicted"/>
<organism evidence="2 3">
    <name type="scientific">Linum trigynum</name>
    <dbReference type="NCBI Taxonomy" id="586398"/>
    <lineage>
        <taxon>Eukaryota</taxon>
        <taxon>Viridiplantae</taxon>
        <taxon>Streptophyta</taxon>
        <taxon>Embryophyta</taxon>
        <taxon>Tracheophyta</taxon>
        <taxon>Spermatophyta</taxon>
        <taxon>Magnoliopsida</taxon>
        <taxon>eudicotyledons</taxon>
        <taxon>Gunneridae</taxon>
        <taxon>Pentapetalae</taxon>
        <taxon>rosids</taxon>
        <taxon>fabids</taxon>
        <taxon>Malpighiales</taxon>
        <taxon>Linaceae</taxon>
        <taxon>Linum</taxon>
    </lineage>
</organism>
<protein>
    <submittedName>
        <fullName evidence="2">Uncharacterized protein</fullName>
    </submittedName>
</protein>
<gene>
    <name evidence="2" type="ORF">LTRI10_LOCUS12608</name>
</gene>
<keyword evidence="3" id="KW-1185">Reference proteome</keyword>
<feature type="region of interest" description="Disordered" evidence="1">
    <location>
        <begin position="140"/>
        <end position="163"/>
    </location>
</feature>